<reference evidence="1" key="1">
    <citation type="journal article" date="2020" name="Stud. Mycol.">
        <title>101 Dothideomycetes genomes: a test case for predicting lifestyles and emergence of pathogens.</title>
        <authorList>
            <person name="Haridas S."/>
            <person name="Albert R."/>
            <person name="Binder M."/>
            <person name="Bloem J."/>
            <person name="Labutti K."/>
            <person name="Salamov A."/>
            <person name="Andreopoulos B."/>
            <person name="Baker S."/>
            <person name="Barry K."/>
            <person name="Bills G."/>
            <person name="Bluhm B."/>
            <person name="Cannon C."/>
            <person name="Castanera R."/>
            <person name="Culley D."/>
            <person name="Daum C."/>
            <person name="Ezra D."/>
            <person name="Gonzalez J."/>
            <person name="Henrissat B."/>
            <person name="Kuo A."/>
            <person name="Liang C."/>
            <person name="Lipzen A."/>
            <person name="Lutzoni F."/>
            <person name="Magnuson J."/>
            <person name="Mondo S."/>
            <person name="Nolan M."/>
            <person name="Ohm R."/>
            <person name="Pangilinan J."/>
            <person name="Park H.-J."/>
            <person name="Ramirez L."/>
            <person name="Alfaro M."/>
            <person name="Sun H."/>
            <person name="Tritt A."/>
            <person name="Yoshinaga Y."/>
            <person name="Zwiers L.-H."/>
            <person name="Turgeon B."/>
            <person name="Goodwin S."/>
            <person name="Spatafora J."/>
            <person name="Crous P."/>
            <person name="Grigoriev I."/>
        </authorList>
    </citation>
    <scope>NUCLEOTIDE SEQUENCE</scope>
    <source>
        <strain evidence="1">CBS 121739</strain>
    </source>
</reference>
<dbReference type="Proteomes" id="UP000799437">
    <property type="component" value="Unassembled WGS sequence"/>
</dbReference>
<proteinExistence type="predicted"/>
<dbReference type="AlphaFoldDB" id="A0A6A6VTL0"/>
<dbReference type="EMBL" id="ML996607">
    <property type="protein sequence ID" value="KAF2752577.1"/>
    <property type="molecule type" value="Genomic_DNA"/>
</dbReference>
<sequence length="156" mass="18456">MRRSRCLSPRPTSVTNCFHSSHFVSYMSLITNSVELSLFQRSKGKLEKKVNIPTMMRVWNSIRRITSIRARYGYTQTEHKQMKSFIQKTLSRMESCSTKAFEKPIATIEVVKDLLTFLWQHDVHQFGHDRIPVQLSFILWRTSRRLRRVPMSSGYQ</sequence>
<name>A0A6A6VTL0_9PEZI</name>
<protein>
    <submittedName>
        <fullName evidence="1">Uncharacterized protein</fullName>
    </submittedName>
</protein>
<keyword evidence="2" id="KW-1185">Reference proteome</keyword>
<accession>A0A6A6VTL0</accession>
<gene>
    <name evidence="1" type="ORF">EJ05DRAFT_295684</name>
</gene>
<organism evidence="1 2">
    <name type="scientific">Pseudovirgaria hyperparasitica</name>
    <dbReference type="NCBI Taxonomy" id="470096"/>
    <lineage>
        <taxon>Eukaryota</taxon>
        <taxon>Fungi</taxon>
        <taxon>Dikarya</taxon>
        <taxon>Ascomycota</taxon>
        <taxon>Pezizomycotina</taxon>
        <taxon>Dothideomycetes</taxon>
        <taxon>Dothideomycetes incertae sedis</taxon>
        <taxon>Acrospermales</taxon>
        <taxon>Acrospermaceae</taxon>
        <taxon>Pseudovirgaria</taxon>
    </lineage>
</organism>
<dbReference type="OrthoDB" id="3943630at2759"/>
<evidence type="ECO:0000313" key="2">
    <source>
        <dbReference type="Proteomes" id="UP000799437"/>
    </source>
</evidence>
<dbReference type="RefSeq" id="XP_033595035.1">
    <property type="nucleotide sequence ID" value="XM_033740562.1"/>
</dbReference>
<dbReference type="GeneID" id="54481616"/>
<evidence type="ECO:0000313" key="1">
    <source>
        <dbReference type="EMBL" id="KAF2752577.1"/>
    </source>
</evidence>